<dbReference type="KEGG" id="nnu:104598670"/>
<dbReference type="OrthoDB" id="1935385at2759"/>
<evidence type="ECO:0000313" key="4">
    <source>
        <dbReference type="RefSeq" id="XP_019053549.1"/>
    </source>
</evidence>
<evidence type="ECO:0000313" key="2">
    <source>
        <dbReference type="Proteomes" id="UP000189703"/>
    </source>
</evidence>
<feature type="compositionally biased region" description="Polar residues" evidence="1">
    <location>
        <begin position="27"/>
        <end position="36"/>
    </location>
</feature>
<feature type="compositionally biased region" description="Low complexity" evidence="1">
    <location>
        <begin position="82"/>
        <end position="94"/>
    </location>
</feature>
<feature type="compositionally biased region" description="Gly residues" evidence="1">
    <location>
        <begin position="180"/>
        <end position="205"/>
    </location>
</feature>
<dbReference type="AlphaFoldDB" id="A0A1U7ZZ49"/>
<keyword evidence="2" id="KW-1185">Reference proteome</keyword>
<dbReference type="STRING" id="4432.A0A1U7ZZ49"/>
<dbReference type="PANTHER" id="PTHR36054:SF2">
    <property type="entry name" value="PROTEIN SICKLE"/>
    <property type="match status" value="1"/>
</dbReference>
<protein>
    <submittedName>
        <fullName evidence="3 4">Uncharacterized protein LOC104598670 isoform X1</fullName>
    </submittedName>
</protein>
<dbReference type="GO" id="GO:0035196">
    <property type="term" value="P:miRNA processing"/>
    <property type="evidence" value="ECO:0007669"/>
    <property type="project" value="InterPro"/>
</dbReference>
<dbReference type="eggNOG" id="ENOG502RYUD">
    <property type="taxonomic scope" value="Eukaryota"/>
</dbReference>
<gene>
    <name evidence="3 4" type="primary">LOC104598670</name>
</gene>
<feature type="compositionally biased region" description="Polar residues" evidence="1">
    <location>
        <begin position="221"/>
        <end position="238"/>
    </location>
</feature>
<dbReference type="OMA" id="PICTPRG"/>
<dbReference type="PANTHER" id="PTHR36054">
    <property type="entry name" value="PROTEIN SICKLE"/>
    <property type="match status" value="1"/>
</dbReference>
<dbReference type="GO" id="GO:0000398">
    <property type="term" value="P:mRNA splicing, via spliceosome"/>
    <property type="evidence" value="ECO:0007669"/>
    <property type="project" value="InterPro"/>
</dbReference>
<sequence>MEEAEKRRERLKAMRLEAAQSEDSCKVDSSTAQGYLSNPLIEPTATPLAKENSHVVSRFDYYTDPMSAFSGNKRRSNSNQMSQSYTSPSISSGSPMTRPSLSPSAGPRSPFMSVSPAHQFQANNSPDHRTNETHMAFHGPDSWRSPMGMTSPFPGYRETPGPRNRSPGMPGYGFPFNSPRGGGFPSPGLGRGGSPSPGSGIGGSYRFGNSPRNRAGWGGNPNVSSGRGCNYHFNSPRNGSGRGRGRGRGSHAYVSARDRPELFYNKSMMDDPWKFLKPVIRRPILSNCQDTPDSLRSWLPKSINMKKARISETSNEFSSQSSLAECLSASFEEAANDATGI</sequence>
<evidence type="ECO:0000256" key="1">
    <source>
        <dbReference type="SAM" id="MobiDB-lite"/>
    </source>
</evidence>
<accession>A0A1U7ZZ49</accession>
<proteinExistence type="predicted"/>
<name>A0A1U7ZZ49_NELNU</name>
<evidence type="ECO:0000313" key="3">
    <source>
        <dbReference type="RefSeq" id="XP_010259151.1"/>
    </source>
</evidence>
<feature type="region of interest" description="Disordered" evidence="1">
    <location>
        <begin position="66"/>
        <end position="251"/>
    </location>
</feature>
<dbReference type="GeneID" id="104598670"/>
<dbReference type="Proteomes" id="UP000189703">
    <property type="component" value="Unplaced"/>
</dbReference>
<dbReference type="RefSeq" id="XP_010259151.1">
    <property type="nucleotide sequence ID" value="XM_010260849.2"/>
</dbReference>
<organism evidence="2 3">
    <name type="scientific">Nelumbo nucifera</name>
    <name type="common">Sacred lotus</name>
    <dbReference type="NCBI Taxonomy" id="4432"/>
    <lineage>
        <taxon>Eukaryota</taxon>
        <taxon>Viridiplantae</taxon>
        <taxon>Streptophyta</taxon>
        <taxon>Embryophyta</taxon>
        <taxon>Tracheophyta</taxon>
        <taxon>Spermatophyta</taxon>
        <taxon>Magnoliopsida</taxon>
        <taxon>Proteales</taxon>
        <taxon>Nelumbonaceae</taxon>
        <taxon>Nelumbo</taxon>
    </lineage>
</organism>
<feature type="compositionally biased region" description="Polar residues" evidence="1">
    <location>
        <begin position="116"/>
        <end position="125"/>
    </location>
</feature>
<dbReference type="RefSeq" id="XP_019053549.1">
    <property type="nucleotide sequence ID" value="XM_019198004.1"/>
</dbReference>
<dbReference type="InterPro" id="IPR039292">
    <property type="entry name" value="SICKLE"/>
</dbReference>
<feature type="region of interest" description="Disordered" evidence="1">
    <location>
        <begin position="15"/>
        <end position="48"/>
    </location>
</feature>
<reference evidence="3 4" key="1">
    <citation type="submission" date="2025-04" db="UniProtKB">
        <authorList>
            <consortium name="RefSeq"/>
        </authorList>
    </citation>
    <scope>IDENTIFICATION</scope>
</reference>